<sequence>MSDCHRVLAALFGKCQAALAFLREAALLLRRHRRLYSLLDMEGGIFGLGGVADKAVTLAWHFQGLSCSISPALASAAKVLPSSIPKRNEVIAELFPFKDSSQWLSSEVLKHFSAAEAIPKQANRKTSKFASFLSEPELRAACEMCE</sequence>
<name>A0A812LBH5_SYMPI</name>
<keyword evidence="2" id="KW-1185">Reference proteome</keyword>
<protein>
    <submittedName>
        <fullName evidence="1">RMD1 protein</fullName>
    </submittedName>
</protein>
<dbReference type="AlphaFoldDB" id="A0A812LBH5"/>
<reference evidence="1" key="1">
    <citation type="submission" date="2021-02" db="EMBL/GenBank/DDBJ databases">
        <authorList>
            <person name="Dougan E. K."/>
            <person name="Rhodes N."/>
            <person name="Thang M."/>
            <person name="Chan C."/>
        </authorList>
    </citation>
    <scope>NUCLEOTIDE SEQUENCE</scope>
</reference>
<dbReference type="EMBL" id="CAJNIZ010005435">
    <property type="protein sequence ID" value="CAE7241836.1"/>
    <property type="molecule type" value="Genomic_DNA"/>
</dbReference>
<gene>
    <name evidence="1" type="primary">RMD1</name>
    <name evidence="1" type="ORF">SPIL2461_LOCUS4227</name>
</gene>
<proteinExistence type="predicted"/>
<dbReference type="OrthoDB" id="10405333at2759"/>
<organism evidence="1 2">
    <name type="scientific">Symbiodinium pilosum</name>
    <name type="common">Dinoflagellate</name>
    <dbReference type="NCBI Taxonomy" id="2952"/>
    <lineage>
        <taxon>Eukaryota</taxon>
        <taxon>Sar</taxon>
        <taxon>Alveolata</taxon>
        <taxon>Dinophyceae</taxon>
        <taxon>Suessiales</taxon>
        <taxon>Symbiodiniaceae</taxon>
        <taxon>Symbiodinium</taxon>
    </lineage>
</organism>
<comment type="caution">
    <text evidence="1">The sequence shown here is derived from an EMBL/GenBank/DDBJ whole genome shotgun (WGS) entry which is preliminary data.</text>
</comment>
<dbReference type="Proteomes" id="UP000649617">
    <property type="component" value="Unassembled WGS sequence"/>
</dbReference>
<evidence type="ECO:0000313" key="1">
    <source>
        <dbReference type="EMBL" id="CAE7241836.1"/>
    </source>
</evidence>
<accession>A0A812LBH5</accession>
<evidence type="ECO:0000313" key="2">
    <source>
        <dbReference type="Proteomes" id="UP000649617"/>
    </source>
</evidence>